<dbReference type="EC" id="1.-.-.-" evidence="4"/>
<keyword evidence="2 4" id="KW-0274">FAD</keyword>
<comment type="similarity">
    <text evidence="4">Belongs to the FMO family.</text>
</comment>
<dbReference type="Pfam" id="PF00743">
    <property type="entry name" value="FMO-like"/>
    <property type="match status" value="1"/>
</dbReference>
<dbReference type="Proteomes" id="UP000663889">
    <property type="component" value="Unassembled WGS sequence"/>
</dbReference>
<name>A0A815L896_9BILA</name>
<evidence type="ECO:0000256" key="3">
    <source>
        <dbReference type="ARBA" id="ARBA00023002"/>
    </source>
</evidence>
<keyword evidence="4" id="KW-0503">Monooxygenase</keyword>
<evidence type="ECO:0000313" key="6">
    <source>
        <dbReference type="Proteomes" id="UP000663889"/>
    </source>
</evidence>
<evidence type="ECO:0000256" key="4">
    <source>
        <dbReference type="RuleBase" id="RU361177"/>
    </source>
</evidence>
<organism evidence="5 6">
    <name type="scientific">Rotaria sordida</name>
    <dbReference type="NCBI Taxonomy" id="392033"/>
    <lineage>
        <taxon>Eukaryota</taxon>
        <taxon>Metazoa</taxon>
        <taxon>Spiralia</taxon>
        <taxon>Gnathifera</taxon>
        <taxon>Rotifera</taxon>
        <taxon>Eurotatoria</taxon>
        <taxon>Bdelloidea</taxon>
        <taxon>Philodinida</taxon>
        <taxon>Philodinidae</taxon>
        <taxon>Rotaria</taxon>
    </lineage>
</organism>
<gene>
    <name evidence="5" type="ORF">SEV965_LOCUS31594</name>
</gene>
<dbReference type="EMBL" id="CAJNOU010003690">
    <property type="protein sequence ID" value="CAF1404366.1"/>
    <property type="molecule type" value="Genomic_DNA"/>
</dbReference>
<comment type="caution">
    <text evidence="5">The sequence shown here is derived from an EMBL/GenBank/DDBJ whole genome shotgun (WGS) entry which is preliminary data.</text>
</comment>
<dbReference type="AlphaFoldDB" id="A0A815L896"/>
<keyword evidence="3 4" id="KW-0560">Oxidoreductase</keyword>
<dbReference type="InterPro" id="IPR036188">
    <property type="entry name" value="FAD/NAD-bd_sf"/>
</dbReference>
<evidence type="ECO:0000313" key="5">
    <source>
        <dbReference type="EMBL" id="CAF1404366.1"/>
    </source>
</evidence>
<dbReference type="GO" id="GO:0050661">
    <property type="term" value="F:NADP binding"/>
    <property type="evidence" value="ECO:0007669"/>
    <property type="project" value="InterPro"/>
</dbReference>
<keyword evidence="1 4" id="KW-0285">Flavoprotein</keyword>
<evidence type="ECO:0000256" key="1">
    <source>
        <dbReference type="ARBA" id="ARBA00022630"/>
    </source>
</evidence>
<dbReference type="SUPFAM" id="SSF51905">
    <property type="entry name" value="FAD/NAD(P)-binding domain"/>
    <property type="match status" value="1"/>
</dbReference>
<dbReference type="GO" id="GO:0050660">
    <property type="term" value="F:flavin adenine dinucleotide binding"/>
    <property type="evidence" value="ECO:0007669"/>
    <property type="project" value="InterPro"/>
</dbReference>
<sequence>MSKLRIAIIRAGPSGLSQLLAFKQAEQKERIELVCFERQSDWGGLWIYTSQIGIDAHGEPVHSSMYR</sequence>
<evidence type="ECO:0000256" key="2">
    <source>
        <dbReference type="ARBA" id="ARBA00022827"/>
    </source>
</evidence>
<dbReference type="Gene3D" id="3.50.50.60">
    <property type="entry name" value="FAD/NAD(P)-binding domain"/>
    <property type="match status" value="1"/>
</dbReference>
<dbReference type="InterPro" id="IPR020946">
    <property type="entry name" value="Flavin_mOase-like"/>
</dbReference>
<proteinExistence type="inferred from homology"/>
<accession>A0A815L896</accession>
<reference evidence="5" key="1">
    <citation type="submission" date="2021-02" db="EMBL/GenBank/DDBJ databases">
        <authorList>
            <person name="Nowell W R."/>
        </authorList>
    </citation>
    <scope>NUCLEOTIDE SEQUENCE</scope>
</reference>
<dbReference type="GO" id="GO:0004499">
    <property type="term" value="F:N,N-dimethylaniline monooxygenase activity"/>
    <property type="evidence" value="ECO:0007669"/>
    <property type="project" value="InterPro"/>
</dbReference>
<comment type="cofactor">
    <cofactor evidence="4">
        <name>FAD</name>
        <dbReference type="ChEBI" id="CHEBI:57692"/>
    </cofactor>
</comment>
<protein>
    <recommendedName>
        <fullName evidence="4">Flavin-containing monooxygenase</fullName>
        <ecNumber evidence="4">1.-.-.-</ecNumber>
    </recommendedName>
</protein>